<dbReference type="SUPFAM" id="SSF58022">
    <property type="entry name" value="XRCC4, C-terminal oligomerization domain"/>
    <property type="match status" value="1"/>
</dbReference>
<dbReference type="GO" id="GO:0010165">
    <property type="term" value="P:response to X-ray"/>
    <property type="evidence" value="ECO:0000318"/>
    <property type="project" value="GO_Central"/>
</dbReference>
<keyword evidence="7" id="KW-0175">Coiled coil</keyword>
<reference evidence="11" key="2">
    <citation type="submission" date="2025-08" db="UniProtKB">
        <authorList>
            <consortium name="RefSeq"/>
        </authorList>
    </citation>
    <scope>IDENTIFICATION</scope>
    <source>
        <tissue evidence="11">Leaf</tissue>
    </source>
</reference>
<evidence type="ECO:0000259" key="9">
    <source>
        <dbReference type="Pfam" id="PF06632"/>
    </source>
</evidence>
<evidence type="ECO:0000256" key="7">
    <source>
        <dbReference type="SAM" id="Coils"/>
    </source>
</evidence>
<dbReference type="GO" id="GO:0006310">
    <property type="term" value="P:DNA recombination"/>
    <property type="evidence" value="ECO:0007669"/>
    <property type="project" value="UniProtKB-KW"/>
</dbReference>
<evidence type="ECO:0000256" key="3">
    <source>
        <dbReference type="ARBA" id="ARBA00023172"/>
    </source>
</evidence>
<proteinExistence type="inferred from homology"/>
<keyword evidence="3" id="KW-0233">DNA recombination</keyword>
<keyword evidence="5" id="KW-0539">Nucleus</keyword>
<dbReference type="SUPFAM" id="SSF50809">
    <property type="entry name" value="XRCC4, N-terminal domain"/>
    <property type="match status" value="1"/>
</dbReference>
<keyword evidence="2" id="KW-0227">DNA damage</keyword>
<feature type="compositionally biased region" description="Basic and acidic residues" evidence="8">
    <location>
        <begin position="246"/>
        <end position="266"/>
    </location>
</feature>
<evidence type="ECO:0000256" key="1">
    <source>
        <dbReference type="ARBA" id="ARBA00004123"/>
    </source>
</evidence>
<gene>
    <name evidence="11" type="primary">LOC107800895</name>
</gene>
<dbReference type="OrthoDB" id="8064436at2759"/>
<dbReference type="GeneID" id="107800895"/>
<keyword evidence="10" id="KW-1185">Reference proteome</keyword>
<reference evidence="10" key="1">
    <citation type="journal article" date="2014" name="Nat. Commun.">
        <title>The tobacco genome sequence and its comparison with those of tomato and potato.</title>
        <authorList>
            <person name="Sierro N."/>
            <person name="Battey J.N."/>
            <person name="Ouadi S."/>
            <person name="Bakaher N."/>
            <person name="Bovet L."/>
            <person name="Willig A."/>
            <person name="Goepfert S."/>
            <person name="Peitsch M.C."/>
            <person name="Ivanov N.V."/>
        </authorList>
    </citation>
    <scope>NUCLEOTIDE SEQUENCE [LARGE SCALE GENOMIC DNA]</scope>
</reference>
<dbReference type="Proteomes" id="UP000790787">
    <property type="component" value="Chromosome 22"/>
</dbReference>
<protein>
    <submittedName>
        <fullName evidence="11">DNA repair protein XRCC4 isoform X1</fullName>
    </submittedName>
</protein>
<dbReference type="GO" id="GO:0032807">
    <property type="term" value="C:DNA ligase IV complex"/>
    <property type="evidence" value="ECO:0000318"/>
    <property type="project" value="GO_Central"/>
</dbReference>
<dbReference type="RefSeq" id="XP_016479643.1">
    <property type="nucleotide sequence ID" value="XM_016624157.1"/>
</dbReference>
<keyword evidence="4" id="KW-0234">DNA repair</keyword>
<dbReference type="KEGG" id="nta:107800895"/>
<dbReference type="GO" id="GO:0005958">
    <property type="term" value="C:DNA-dependent protein kinase-DNA ligase 4 complex"/>
    <property type="evidence" value="ECO:0000318"/>
    <property type="project" value="GO_Central"/>
</dbReference>
<dbReference type="Gene3D" id="2.170.210.10">
    <property type="entry name" value="DNA double-strand break repair and VJ recombination XRCC4, N-terminal"/>
    <property type="match status" value="1"/>
</dbReference>
<dbReference type="STRING" id="4097.A0A1S4AT11"/>
<dbReference type="InterPro" id="IPR038051">
    <property type="entry name" value="XRCC4-like_N_sf"/>
</dbReference>
<dbReference type="InterPro" id="IPR009089">
    <property type="entry name" value="XRCC4_N_sf"/>
</dbReference>
<organism evidence="10 11">
    <name type="scientific">Nicotiana tabacum</name>
    <name type="common">Common tobacco</name>
    <dbReference type="NCBI Taxonomy" id="4097"/>
    <lineage>
        <taxon>Eukaryota</taxon>
        <taxon>Viridiplantae</taxon>
        <taxon>Streptophyta</taxon>
        <taxon>Embryophyta</taxon>
        <taxon>Tracheophyta</taxon>
        <taxon>Spermatophyta</taxon>
        <taxon>Magnoliopsida</taxon>
        <taxon>eudicotyledons</taxon>
        <taxon>Gunneridae</taxon>
        <taxon>Pentapetalae</taxon>
        <taxon>asterids</taxon>
        <taxon>lamiids</taxon>
        <taxon>Solanales</taxon>
        <taxon>Solanaceae</taxon>
        <taxon>Nicotianoideae</taxon>
        <taxon>Nicotianeae</taxon>
        <taxon>Nicotiana</taxon>
    </lineage>
</organism>
<feature type="compositionally biased region" description="Basic residues" evidence="8">
    <location>
        <begin position="276"/>
        <end position="286"/>
    </location>
</feature>
<accession>A0A1S4AT11</accession>
<name>A0A1S4AT11_TOBAC</name>
<comment type="similarity">
    <text evidence="6">Belongs to the XRCC4-XLF family. XRCC4 subfamily.</text>
</comment>
<dbReference type="Gene3D" id="1.20.5.370">
    <property type="match status" value="2"/>
</dbReference>
<dbReference type="GO" id="GO:0003677">
    <property type="term" value="F:DNA binding"/>
    <property type="evidence" value="ECO:0007669"/>
    <property type="project" value="InterPro"/>
</dbReference>
<evidence type="ECO:0000313" key="11">
    <source>
        <dbReference type="RefSeq" id="XP_016479643.1"/>
    </source>
</evidence>
<evidence type="ECO:0000256" key="2">
    <source>
        <dbReference type="ARBA" id="ARBA00022763"/>
    </source>
</evidence>
<comment type="subcellular location">
    <subcellularLocation>
        <location evidence="1">Nucleus</location>
    </subcellularLocation>
</comment>
<dbReference type="RefSeq" id="XP_016479643.1">
    <property type="nucleotide sequence ID" value="XM_016624157.2"/>
</dbReference>
<dbReference type="AlphaFoldDB" id="A0A1S4AT11"/>
<evidence type="ECO:0000256" key="6">
    <source>
        <dbReference type="ARBA" id="ARBA00025728"/>
    </source>
</evidence>
<sequence>MGSASPKHTCLKLEIPSKTQRERIFVKGTWFSSHFDLFITDGLEAWTCLASEEEVEDRASQWDQPVSEYIDLGEKYLGLQQPGSVYGFDDAGSGHKRLSWTFEKEGTKLEWRWKCQLSPNSKKTTADILDFLMDANIRLSDEVVSKTQSFERLREEAEKCLTQSEKLSKEKEEFESAIYAKVLFSVQALRSFIISQFVGVLNSKKKKLRELRDKLSKQGPAVQEPVEEDDTQSTDRTETFDEGSDDEKSGEEVEKEDVGTSSKKQDVGTSKDVPARRGRGRGRKRK</sequence>
<evidence type="ECO:0000256" key="8">
    <source>
        <dbReference type="SAM" id="MobiDB-lite"/>
    </source>
</evidence>
<feature type="domain" description="XRCC4 N-terminal" evidence="9">
    <location>
        <begin position="24"/>
        <end position="117"/>
    </location>
</feature>
<feature type="coiled-coil region" evidence="7">
    <location>
        <begin position="150"/>
        <end position="177"/>
    </location>
</feature>
<evidence type="ECO:0000256" key="4">
    <source>
        <dbReference type="ARBA" id="ARBA00023204"/>
    </source>
</evidence>
<dbReference type="InterPro" id="IPR053961">
    <property type="entry name" value="XRCC4_N"/>
</dbReference>
<dbReference type="PANTHER" id="PTHR28559:SF1">
    <property type="entry name" value="DNA REPAIR PROTEIN XRCC4"/>
    <property type="match status" value="1"/>
</dbReference>
<evidence type="ECO:0000313" key="10">
    <source>
        <dbReference type="Proteomes" id="UP000790787"/>
    </source>
</evidence>
<dbReference type="PANTHER" id="PTHR28559">
    <property type="entry name" value="DNA REPAIR PROTEIN XRCC4"/>
    <property type="match status" value="1"/>
</dbReference>
<dbReference type="Pfam" id="PF06632">
    <property type="entry name" value="XRCC4"/>
    <property type="match status" value="1"/>
</dbReference>
<dbReference type="InterPro" id="IPR014751">
    <property type="entry name" value="XRCC4-like_C"/>
</dbReference>
<feature type="region of interest" description="Disordered" evidence="8">
    <location>
        <begin position="213"/>
        <end position="286"/>
    </location>
</feature>
<evidence type="ECO:0000256" key="5">
    <source>
        <dbReference type="ARBA" id="ARBA00023242"/>
    </source>
</evidence>
<dbReference type="GO" id="GO:0006303">
    <property type="term" value="P:double-strand break repair via nonhomologous end joining"/>
    <property type="evidence" value="ECO:0000318"/>
    <property type="project" value="GO_Central"/>
</dbReference>
<dbReference type="PaxDb" id="4097-A0A1S4AT11"/>
<dbReference type="InterPro" id="IPR010585">
    <property type="entry name" value="DNA_repair_prot_XRCC4"/>
</dbReference>